<feature type="domain" description="HTH cro/C1-type" evidence="6">
    <location>
        <begin position="11"/>
        <end position="54"/>
    </location>
</feature>
<feature type="domain" description="HTH lacI-type" evidence="5">
    <location>
        <begin position="10"/>
        <end position="62"/>
    </location>
</feature>
<keyword evidence="2" id="KW-0238">DNA-binding</keyword>
<dbReference type="SMART" id="SM00354">
    <property type="entry name" value="HTH_LACI"/>
    <property type="match status" value="1"/>
</dbReference>
<keyword evidence="1" id="KW-0805">Transcription regulation</keyword>
<evidence type="ECO:0008006" key="9">
    <source>
        <dbReference type="Google" id="ProtNLM"/>
    </source>
</evidence>
<evidence type="ECO:0000256" key="3">
    <source>
        <dbReference type="ARBA" id="ARBA00023163"/>
    </source>
</evidence>
<feature type="compositionally biased region" description="Low complexity" evidence="4">
    <location>
        <begin position="140"/>
        <end position="152"/>
    </location>
</feature>
<evidence type="ECO:0000259" key="5">
    <source>
        <dbReference type="PROSITE" id="PS50932"/>
    </source>
</evidence>
<sequence>MARTAAPRRVTLAQVADEAGVSLSTISKVLNGRPDVSAATRGRVEALLAEHGYLRRKSNLSSTGLIELVFHELEAAWSMEIIRGVEDVASAHGLSVVLTESGSRHAPGNDWVEECCAVARRASCWCSPTCPRSTARRCGRAPSPSSSSIPRATPRPRCPRSARRTGRAGSWPPGTSSSSGTPASPRSPAPTT</sequence>
<dbReference type="EMBL" id="BSVA01000001">
    <property type="protein sequence ID" value="GMA90236.1"/>
    <property type="molecule type" value="Genomic_DNA"/>
</dbReference>
<dbReference type="InterPro" id="IPR001387">
    <property type="entry name" value="Cro/C1-type_HTH"/>
</dbReference>
<keyword evidence="3" id="KW-0804">Transcription</keyword>
<protein>
    <recommendedName>
        <fullName evidence="9">HTH lacI-type domain-containing protein</fullName>
    </recommendedName>
</protein>
<evidence type="ECO:0000313" key="7">
    <source>
        <dbReference type="EMBL" id="GMA90236.1"/>
    </source>
</evidence>
<keyword evidence="8" id="KW-1185">Reference proteome</keyword>
<reference evidence="8" key="1">
    <citation type="journal article" date="2019" name="Int. J. Syst. Evol. Microbiol.">
        <title>The Global Catalogue of Microorganisms (GCM) 10K type strain sequencing project: providing services to taxonomists for standard genome sequencing and annotation.</title>
        <authorList>
            <consortium name="The Broad Institute Genomics Platform"/>
            <consortium name="The Broad Institute Genome Sequencing Center for Infectious Disease"/>
            <person name="Wu L."/>
            <person name="Ma J."/>
        </authorList>
    </citation>
    <scope>NUCLEOTIDE SEQUENCE [LARGE SCALE GENOMIC DNA]</scope>
    <source>
        <strain evidence="8">NBRC 108755</strain>
    </source>
</reference>
<feature type="region of interest" description="Disordered" evidence="4">
    <location>
        <begin position="130"/>
        <end position="192"/>
    </location>
</feature>
<dbReference type="InterPro" id="IPR000843">
    <property type="entry name" value="HTH_LacI"/>
</dbReference>
<dbReference type="CDD" id="cd01392">
    <property type="entry name" value="HTH_LacI"/>
    <property type="match status" value="1"/>
</dbReference>
<accession>A0ABQ6JPN8</accession>
<proteinExistence type="predicted"/>
<dbReference type="PANTHER" id="PTHR30146">
    <property type="entry name" value="LACI-RELATED TRANSCRIPTIONAL REPRESSOR"/>
    <property type="match status" value="1"/>
</dbReference>
<dbReference type="PROSITE" id="PS50932">
    <property type="entry name" value="HTH_LACI_2"/>
    <property type="match status" value="1"/>
</dbReference>
<name>A0ABQ6JPN8_9MICO</name>
<feature type="compositionally biased region" description="Basic residues" evidence="4">
    <location>
        <begin position="157"/>
        <end position="166"/>
    </location>
</feature>
<evidence type="ECO:0000256" key="1">
    <source>
        <dbReference type="ARBA" id="ARBA00023015"/>
    </source>
</evidence>
<evidence type="ECO:0000259" key="6">
    <source>
        <dbReference type="PROSITE" id="PS50943"/>
    </source>
</evidence>
<dbReference type="InterPro" id="IPR010982">
    <property type="entry name" value="Lambda_DNA-bd_dom_sf"/>
</dbReference>
<comment type="caution">
    <text evidence="7">The sequence shown here is derived from an EMBL/GenBank/DDBJ whole genome shotgun (WGS) entry which is preliminary data.</text>
</comment>
<evidence type="ECO:0000256" key="2">
    <source>
        <dbReference type="ARBA" id="ARBA00023125"/>
    </source>
</evidence>
<dbReference type="Proteomes" id="UP001157069">
    <property type="component" value="Unassembled WGS sequence"/>
</dbReference>
<dbReference type="PROSITE" id="PS50943">
    <property type="entry name" value="HTH_CROC1"/>
    <property type="match status" value="1"/>
</dbReference>
<dbReference type="Pfam" id="PF00356">
    <property type="entry name" value="LacI"/>
    <property type="match status" value="1"/>
</dbReference>
<dbReference type="Gene3D" id="1.10.260.40">
    <property type="entry name" value="lambda repressor-like DNA-binding domains"/>
    <property type="match status" value="1"/>
</dbReference>
<evidence type="ECO:0000313" key="8">
    <source>
        <dbReference type="Proteomes" id="UP001157069"/>
    </source>
</evidence>
<organism evidence="7 8">
    <name type="scientific">Homoserinibacter gongjuensis</name>
    <dbReference type="NCBI Taxonomy" id="1162968"/>
    <lineage>
        <taxon>Bacteria</taxon>
        <taxon>Bacillati</taxon>
        <taxon>Actinomycetota</taxon>
        <taxon>Actinomycetes</taxon>
        <taxon>Micrococcales</taxon>
        <taxon>Microbacteriaceae</taxon>
        <taxon>Homoserinibacter</taxon>
    </lineage>
</organism>
<dbReference type="PANTHER" id="PTHR30146:SF153">
    <property type="entry name" value="LACTOSE OPERON REPRESSOR"/>
    <property type="match status" value="1"/>
</dbReference>
<gene>
    <name evidence="7" type="ORF">GCM10025869_07650</name>
</gene>
<dbReference type="SUPFAM" id="SSF47413">
    <property type="entry name" value="lambda repressor-like DNA-binding domains"/>
    <property type="match status" value="1"/>
</dbReference>
<evidence type="ECO:0000256" key="4">
    <source>
        <dbReference type="SAM" id="MobiDB-lite"/>
    </source>
</evidence>
<dbReference type="Gene3D" id="3.40.50.2300">
    <property type="match status" value="1"/>
</dbReference>
<feature type="compositionally biased region" description="Low complexity" evidence="4">
    <location>
        <begin position="168"/>
        <end position="184"/>
    </location>
</feature>